<name>A0A2C6L0R5_9APIC</name>
<organism evidence="4 5">
    <name type="scientific">Cystoisospora suis</name>
    <dbReference type="NCBI Taxonomy" id="483139"/>
    <lineage>
        <taxon>Eukaryota</taxon>
        <taxon>Sar</taxon>
        <taxon>Alveolata</taxon>
        <taxon>Apicomplexa</taxon>
        <taxon>Conoidasida</taxon>
        <taxon>Coccidia</taxon>
        <taxon>Eucoccidiorida</taxon>
        <taxon>Eimeriorina</taxon>
        <taxon>Sarcocystidae</taxon>
        <taxon>Cystoisospora</taxon>
    </lineage>
</organism>
<protein>
    <submittedName>
        <fullName evidence="4">Myosin heavy chain</fullName>
    </submittedName>
</protein>
<keyword evidence="5" id="KW-1185">Reference proteome</keyword>
<keyword evidence="3" id="KW-1133">Transmembrane helix</keyword>
<feature type="compositionally biased region" description="Polar residues" evidence="2">
    <location>
        <begin position="856"/>
        <end position="865"/>
    </location>
</feature>
<evidence type="ECO:0000313" key="4">
    <source>
        <dbReference type="EMBL" id="PHJ21496.1"/>
    </source>
</evidence>
<evidence type="ECO:0000256" key="2">
    <source>
        <dbReference type="SAM" id="MobiDB-lite"/>
    </source>
</evidence>
<dbReference type="EMBL" id="MIGC01002210">
    <property type="protein sequence ID" value="PHJ21496.1"/>
    <property type="molecule type" value="Genomic_DNA"/>
</dbReference>
<keyword evidence="1" id="KW-0175">Coiled coil</keyword>
<gene>
    <name evidence="4" type="ORF">CSUI_004661</name>
</gene>
<keyword evidence="3" id="KW-0472">Membrane</keyword>
<reference evidence="4 5" key="1">
    <citation type="journal article" date="2017" name="Int. J. Parasitol.">
        <title>The genome of the protozoan parasite Cystoisospora suis and a reverse vaccinology approach to identify vaccine candidates.</title>
        <authorList>
            <person name="Palmieri N."/>
            <person name="Shrestha A."/>
            <person name="Ruttkowski B."/>
            <person name="Beck T."/>
            <person name="Vogl C."/>
            <person name="Tomley F."/>
            <person name="Blake D.P."/>
            <person name="Joachim A."/>
        </authorList>
    </citation>
    <scope>NUCLEOTIDE SEQUENCE [LARGE SCALE GENOMIC DNA]</scope>
    <source>
        <strain evidence="4 5">Wien I</strain>
    </source>
</reference>
<evidence type="ECO:0000256" key="1">
    <source>
        <dbReference type="SAM" id="Coils"/>
    </source>
</evidence>
<dbReference type="VEuPathDB" id="ToxoDB:CSUI_004661"/>
<dbReference type="AlphaFoldDB" id="A0A2C6L0R5"/>
<evidence type="ECO:0000313" key="5">
    <source>
        <dbReference type="Proteomes" id="UP000221165"/>
    </source>
</evidence>
<dbReference type="RefSeq" id="XP_067923178.1">
    <property type="nucleotide sequence ID" value="XM_068064846.1"/>
</dbReference>
<feature type="region of interest" description="Disordered" evidence="2">
    <location>
        <begin position="906"/>
        <end position="941"/>
    </location>
</feature>
<comment type="caution">
    <text evidence="4">The sequence shown here is derived from an EMBL/GenBank/DDBJ whole genome shotgun (WGS) entry which is preliminary data.</text>
</comment>
<sequence>MKASNADFSSICIRPSWHLSILCITDPMTQAIQDAKVVGELVEKAKNLRTDLGHTVDEFVLAGHELTVTLNRALQEKDLGNVKQIEDELNREFGKLNAVHNSIATVQEQMEHYLGRGKTLLARLAAVAETLLDNEALLKVLRLYESRLQNETAAFEQEQTSTQHFIDQSNEAMKEMKQKHREAVELLRKHTEVLQEVQDLQKPVTRFDELHAELTAMLPSIRDLKQRASEADVLAEQKLVKVESLSSTFARFESVTKDAVNEVNEVKLDLTNRLNSVDRKIKASEVSETSQRAKELLASIEERIRNSADRVTNTHKQCKAELAEIKVFLDSSRRKNFQRVQAKMSDGTKVLRTAQKFVGNEQTERLAQLKNHLQAKLDAVQQLAGLVDNNFEDFTRIPEAVFEAVAAVTALREFESSLHPAATQLHDAQTVVMQELEQLLNDSDSPQNRLQIGSLLSELRQSVEDVEKFCQGVAAVELQNSLKEALAEMLPRPLVAAAGNMEDAMAQGRLVDELNSNVADEVERFSALLAVTEKEADSLLNNRGTAGDRDPLEDSKIMNEVVNIRRRQIDALKRLRANAAEVRARSERGIVEMQKEISDTRRMINSLISSLEKPEVLVLVNSTGKGEGFSRQLLTEALRLKEDADVLERRAEETRSMVRERERLVTEGQKELLEAGSSFIPHFIKLLKKTFGEVVREEEQVLKILSNVERLANNAVDKKAGRSVASPPADGSMTDDEIRAEQNMTAEEFLRLASEHNDKLQAKAQHLLTRFESIRDDISYARALLEAFDIPPPQEENVPRDPSSRRLASSSLLTAEQVGQHTRELSDLEQALNDEKQKLEAWTVKGSEALARGRADTSSSNTEPPNSGRKESGPSQSLLLGVGLGVGIPLAVVGMAACGYYGRRKRRRGGLSTAQSDERPSGSFDGMGSYSSHQPPLGGASHLESIRISSSEFGDPETAFSGLQPSEVAGIVALQALPTPESGEPDTSHLQYMVDEHHIVARHMSKDAKNDFQMEEFPQAVIRAHRGHPL</sequence>
<evidence type="ECO:0000256" key="3">
    <source>
        <dbReference type="SAM" id="Phobius"/>
    </source>
</evidence>
<dbReference type="OrthoDB" id="330228at2759"/>
<feature type="coiled-coil region" evidence="1">
    <location>
        <begin position="630"/>
        <end position="657"/>
    </location>
</feature>
<keyword evidence="3" id="KW-0812">Transmembrane</keyword>
<accession>A0A2C6L0R5</accession>
<proteinExistence type="predicted"/>
<dbReference type="GeneID" id="94428057"/>
<feature type="coiled-coil region" evidence="1">
    <location>
        <begin position="166"/>
        <end position="193"/>
    </location>
</feature>
<feature type="region of interest" description="Disordered" evidence="2">
    <location>
        <begin position="847"/>
        <end position="875"/>
    </location>
</feature>
<feature type="coiled-coil region" evidence="1">
    <location>
        <begin position="818"/>
        <end position="845"/>
    </location>
</feature>
<feature type="transmembrane region" description="Helical" evidence="3">
    <location>
        <begin position="878"/>
        <end position="902"/>
    </location>
</feature>
<feature type="coiled-coil region" evidence="1">
    <location>
        <begin position="283"/>
        <end position="310"/>
    </location>
</feature>
<dbReference type="Proteomes" id="UP000221165">
    <property type="component" value="Unassembled WGS sequence"/>
</dbReference>